<dbReference type="GO" id="GO:0009403">
    <property type="term" value="P:toxin biosynthetic process"/>
    <property type="evidence" value="ECO:0007669"/>
    <property type="project" value="InterPro"/>
</dbReference>
<feature type="transmembrane region" description="Helical" evidence="5">
    <location>
        <begin position="181"/>
        <end position="200"/>
    </location>
</feature>
<proteinExistence type="predicted"/>
<keyword evidence="3 5" id="KW-1133">Transmembrane helix</keyword>
<comment type="subcellular location">
    <subcellularLocation>
        <location evidence="1">Membrane</location>
        <topology evidence="1">Multi-pass membrane protein</topology>
    </subcellularLocation>
</comment>
<sequence length="242" mass="26816">MENWLSIAAGVYLLSMVLYGHYRGFIRLAVSMVALVAALAIVHVSMPKVTEYLKENTSIQQTLSNSMKQAAGIGLPEETGDEEEKDEDVPSVQRTIIENLNLPQNVKSALIENNNHEVYEFLGVNAFVDYIGNYLADMILNSVGFVLMFAIVYLLIKLVVRWLDLIARLPILSGMNKIAGALLGGVQGLIFLWILCLVLTACSGTSWGMTLIHQVEASKWLSFLYEHNFLNAIVLSVIHGML</sequence>
<dbReference type="EMBL" id="CYZE01000022">
    <property type="protein sequence ID" value="CUP25729.1"/>
    <property type="molecule type" value="Genomic_DNA"/>
</dbReference>
<protein>
    <submittedName>
        <fullName evidence="6">Colicin V production protein</fullName>
    </submittedName>
</protein>
<feature type="transmembrane region" description="Helical" evidence="5">
    <location>
        <begin position="6"/>
        <end position="22"/>
    </location>
</feature>
<evidence type="ECO:0000256" key="1">
    <source>
        <dbReference type="ARBA" id="ARBA00004141"/>
    </source>
</evidence>
<dbReference type="RefSeq" id="WP_055659956.1">
    <property type="nucleotide sequence ID" value="NZ_CABIXC010000022.1"/>
</dbReference>
<evidence type="ECO:0000256" key="2">
    <source>
        <dbReference type="ARBA" id="ARBA00022692"/>
    </source>
</evidence>
<evidence type="ECO:0000256" key="4">
    <source>
        <dbReference type="ARBA" id="ARBA00023136"/>
    </source>
</evidence>
<evidence type="ECO:0000256" key="5">
    <source>
        <dbReference type="SAM" id="Phobius"/>
    </source>
</evidence>
<keyword evidence="4 5" id="KW-0472">Membrane</keyword>
<evidence type="ECO:0000313" key="7">
    <source>
        <dbReference type="Proteomes" id="UP000095651"/>
    </source>
</evidence>
<evidence type="ECO:0000313" key="6">
    <source>
        <dbReference type="EMBL" id="CUP25729.1"/>
    </source>
</evidence>
<dbReference type="AlphaFoldDB" id="A0A174LW44"/>
<dbReference type="Pfam" id="PF02674">
    <property type="entry name" value="Colicin_V"/>
    <property type="match status" value="1"/>
</dbReference>
<keyword evidence="2 5" id="KW-0812">Transmembrane</keyword>
<reference evidence="6 7" key="1">
    <citation type="submission" date="2015-09" db="EMBL/GenBank/DDBJ databases">
        <authorList>
            <consortium name="Pathogen Informatics"/>
        </authorList>
    </citation>
    <scope>NUCLEOTIDE SEQUENCE [LARGE SCALE GENOMIC DNA]</scope>
    <source>
        <strain evidence="6 7">2789STDY5608850</strain>
    </source>
</reference>
<feature type="transmembrane region" description="Helical" evidence="5">
    <location>
        <begin position="29"/>
        <end position="46"/>
    </location>
</feature>
<dbReference type="InterPro" id="IPR003825">
    <property type="entry name" value="Colicin-V_CvpA"/>
</dbReference>
<feature type="transmembrane region" description="Helical" evidence="5">
    <location>
        <begin position="138"/>
        <end position="160"/>
    </location>
</feature>
<organism evidence="6 7">
    <name type="scientific">Hungatella hathewayi</name>
    <dbReference type="NCBI Taxonomy" id="154046"/>
    <lineage>
        <taxon>Bacteria</taxon>
        <taxon>Bacillati</taxon>
        <taxon>Bacillota</taxon>
        <taxon>Clostridia</taxon>
        <taxon>Lachnospirales</taxon>
        <taxon>Lachnospiraceae</taxon>
        <taxon>Hungatella</taxon>
    </lineage>
</organism>
<gene>
    <name evidence="6" type="ORF">ERS852407_05446</name>
</gene>
<evidence type="ECO:0000256" key="3">
    <source>
        <dbReference type="ARBA" id="ARBA00022989"/>
    </source>
</evidence>
<accession>A0A174LW44</accession>
<dbReference type="GO" id="GO:0016020">
    <property type="term" value="C:membrane"/>
    <property type="evidence" value="ECO:0007669"/>
    <property type="project" value="UniProtKB-SubCell"/>
</dbReference>
<name>A0A174LW44_9FIRM</name>
<dbReference type="Proteomes" id="UP000095651">
    <property type="component" value="Unassembled WGS sequence"/>
</dbReference>